<dbReference type="Proteomes" id="UP000315295">
    <property type="component" value="Unassembled WGS sequence"/>
</dbReference>
<protein>
    <submittedName>
        <fullName evidence="3">Uncharacterized protein</fullName>
    </submittedName>
</protein>
<dbReference type="InterPro" id="IPR059080">
    <property type="entry name" value="WHD_PTC1"/>
</dbReference>
<dbReference type="InterPro" id="IPR057765">
    <property type="entry name" value="MS1-like_ubiquitin"/>
</dbReference>
<keyword evidence="4" id="KW-1185">Reference proteome</keyword>
<feature type="domain" description="PHD finger protein MALE STERILITY 1-like ubiquitin-like" evidence="1">
    <location>
        <begin position="212"/>
        <end position="301"/>
    </location>
</feature>
<dbReference type="Pfam" id="PF25565">
    <property type="entry name" value="Ubiquitin_At1g33420"/>
    <property type="match status" value="1"/>
</dbReference>
<evidence type="ECO:0000313" key="3">
    <source>
        <dbReference type="EMBL" id="TQE03672.1"/>
    </source>
</evidence>
<dbReference type="AlphaFoldDB" id="A0A540MY11"/>
<gene>
    <name evidence="3" type="ORF">C1H46_010646</name>
</gene>
<reference evidence="3 4" key="1">
    <citation type="journal article" date="2019" name="G3 (Bethesda)">
        <title>Sequencing of a Wild Apple (Malus baccata) Genome Unravels the Differences Between Cultivated and Wild Apple Species Regarding Disease Resistance and Cold Tolerance.</title>
        <authorList>
            <person name="Chen X."/>
        </authorList>
    </citation>
    <scope>NUCLEOTIDE SEQUENCE [LARGE SCALE GENOMIC DNA]</scope>
    <source>
        <strain evidence="4">cv. Shandingzi</strain>
        <tissue evidence="3">Leaves</tissue>
    </source>
</reference>
<dbReference type="Pfam" id="PF25874">
    <property type="entry name" value="WHD_plant_repro"/>
    <property type="match status" value="1"/>
</dbReference>
<name>A0A540MY11_MALBA</name>
<evidence type="ECO:0000259" key="1">
    <source>
        <dbReference type="Pfam" id="PF25565"/>
    </source>
</evidence>
<dbReference type="PANTHER" id="PTHR46201">
    <property type="entry name" value="PHD FINGER PROTEIN MALE MEIOCYTE DEATH 1-RELATED"/>
    <property type="match status" value="1"/>
</dbReference>
<dbReference type="EMBL" id="VIEB01000151">
    <property type="protein sequence ID" value="TQE03672.1"/>
    <property type="molecule type" value="Genomic_DNA"/>
</dbReference>
<evidence type="ECO:0000313" key="4">
    <source>
        <dbReference type="Proteomes" id="UP000315295"/>
    </source>
</evidence>
<organism evidence="3 4">
    <name type="scientific">Malus baccata</name>
    <name type="common">Siberian crab apple</name>
    <name type="synonym">Pyrus baccata</name>
    <dbReference type="NCBI Taxonomy" id="106549"/>
    <lineage>
        <taxon>Eukaryota</taxon>
        <taxon>Viridiplantae</taxon>
        <taxon>Streptophyta</taxon>
        <taxon>Embryophyta</taxon>
        <taxon>Tracheophyta</taxon>
        <taxon>Spermatophyta</taxon>
        <taxon>Magnoliopsida</taxon>
        <taxon>eudicotyledons</taxon>
        <taxon>Gunneridae</taxon>
        <taxon>Pentapetalae</taxon>
        <taxon>rosids</taxon>
        <taxon>fabids</taxon>
        <taxon>Rosales</taxon>
        <taxon>Rosaceae</taxon>
        <taxon>Amygdaloideae</taxon>
        <taxon>Maleae</taxon>
        <taxon>Malus</taxon>
    </lineage>
</organism>
<evidence type="ECO:0000259" key="2">
    <source>
        <dbReference type="Pfam" id="PF25874"/>
    </source>
</evidence>
<accession>A0A540MY11</accession>
<comment type="caution">
    <text evidence="3">The sequence shown here is derived from an EMBL/GenBank/DDBJ whole genome shotgun (WGS) entry which is preliminary data.</text>
</comment>
<feature type="domain" description="PTC1-like winged helix-turn-helix" evidence="2">
    <location>
        <begin position="90"/>
        <end position="135"/>
    </location>
</feature>
<proteinExistence type="predicted"/>
<dbReference type="PANTHER" id="PTHR46201:SF9">
    <property type="entry name" value="PHD FINGER PROTEIN MALE MEIOCYTE DEATH 1"/>
    <property type="match status" value="1"/>
</dbReference>
<dbReference type="STRING" id="106549.A0A540MY11"/>
<sequence length="335" mass="37278">MDSKGVQSISMAERSWIFATEFALIFEPGKITVEDASKKRSMNLRILHGVAYGHSWFEEVMGPAAVSSFTVKSATKVTLQIKPSMKEKSTRLEFAADVIVNALQEKKESVRGWMTRQDVRDAASLLNAATQVLEYTVILQMGLRSWNLRKRVAQSFQSATLVPGVDVYNDVLYLYEHVLLGYPESELVHLATQAVLDAKQLVKECSFRDDEEQLLTFFCQLLPSSTDKEIEFKRGLPPGEVVVMPQHATIRELKRAAESALRDTSCITERFVVMGIKGLDEMVVLFGVAESGAEVGVRGSGIDLDTPLRYEGGPDTWMVRCVCGARDDDGERMVA</sequence>